<dbReference type="InterPro" id="IPR013424">
    <property type="entry name" value="Ice-binding_C"/>
</dbReference>
<dbReference type="NCBIfam" id="NF035944">
    <property type="entry name" value="PEPxxWA-CTERM"/>
    <property type="match status" value="1"/>
</dbReference>
<reference evidence="4" key="1">
    <citation type="journal article" date="2019" name="Int. J. Syst. Evol. Microbiol.">
        <title>The Global Catalogue of Microorganisms (GCM) 10K type strain sequencing project: providing services to taxonomists for standard genome sequencing and annotation.</title>
        <authorList>
            <consortium name="The Broad Institute Genomics Platform"/>
            <consortium name="The Broad Institute Genome Sequencing Center for Infectious Disease"/>
            <person name="Wu L."/>
            <person name="Ma J."/>
        </authorList>
    </citation>
    <scope>NUCLEOTIDE SEQUENCE [LARGE SCALE GENOMIC DNA]</scope>
    <source>
        <strain evidence="4">JCM 17543</strain>
    </source>
</reference>
<keyword evidence="1" id="KW-0732">Signal</keyword>
<sequence length="245" mass="24706">MTAFAGAVFAAASPAFGAKPLAAVNPPTLHGFCSLAAPCTDNGTNTPTGVNPTVFSFAASGKAATGTLLIDILVPNNVAAPGSFTISGALLGISTYTASLVSPTAWTLGQLDSYLGITASPTNPIGAYLPTTLTYQPGTTGFYVYQANVGSRTLLGQSDVGKAGQDAYLMELSQALAQGSYIVGYLSQSGQYGATANSGAILQTSPPPPAVPEPATWAMMLLGFGAVGFSMRRGRHTSGALTQTA</sequence>
<proteinExistence type="predicted"/>
<evidence type="ECO:0000259" key="2">
    <source>
        <dbReference type="Pfam" id="PF07589"/>
    </source>
</evidence>
<organism evidence="3 4">
    <name type="scientific">Sphingomonas limnosediminicola</name>
    <dbReference type="NCBI Taxonomy" id="940133"/>
    <lineage>
        <taxon>Bacteria</taxon>
        <taxon>Pseudomonadati</taxon>
        <taxon>Pseudomonadota</taxon>
        <taxon>Alphaproteobacteria</taxon>
        <taxon>Sphingomonadales</taxon>
        <taxon>Sphingomonadaceae</taxon>
        <taxon>Sphingomonas</taxon>
    </lineage>
</organism>
<evidence type="ECO:0000313" key="3">
    <source>
        <dbReference type="EMBL" id="GAA3893174.1"/>
    </source>
</evidence>
<dbReference type="Proteomes" id="UP001500827">
    <property type="component" value="Unassembled WGS sequence"/>
</dbReference>
<keyword evidence="4" id="KW-1185">Reference proteome</keyword>
<dbReference type="NCBIfam" id="TIGR02595">
    <property type="entry name" value="PEP_CTERM"/>
    <property type="match status" value="1"/>
</dbReference>
<comment type="caution">
    <text evidence="3">The sequence shown here is derived from an EMBL/GenBank/DDBJ whole genome shotgun (WGS) entry which is preliminary data.</text>
</comment>
<feature type="signal peptide" evidence="1">
    <location>
        <begin position="1"/>
        <end position="17"/>
    </location>
</feature>
<feature type="domain" description="Ice-binding protein C-terminal" evidence="2">
    <location>
        <begin position="210"/>
        <end position="233"/>
    </location>
</feature>
<evidence type="ECO:0000256" key="1">
    <source>
        <dbReference type="SAM" id="SignalP"/>
    </source>
</evidence>
<feature type="chain" id="PRO_5045907079" description="Ice-binding protein C-terminal domain-containing protein" evidence="1">
    <location>
        <begin position="18"/>
        <end position="245"/>
    </location>
</feature>
<accession>A0ABP7L4X0</accession>
<dbReference type="Pfam" id="PF07589">
    <property type="entry name" value="PEP-CTERM"/>
    <property type="match status" value="1"/>
</dbReference>
<evidence type="ECO:0000313" key="4">
    <source>
        <dbReference type="Proteomes" id="UP001500827"/>
    </source>
</evidence>
<dbReference type="EMBL" id="BAABBM010000001">
    <property type="protein sequence ID" value="GAA3893174.1"/>
    <property type="molecule type" value="Genomic_DNA"/>
</dbReference>
<name>A0ABP7L4X0_9SPHN</name>
<protein>
    <recommendedName>
        <fullName evidence="2">Ice-binding protein C-terminal domain-containing protein</fullName>
    </recommendedName>
</protein>
<gene>
    <name evidence="3" type="ORF">GCM10022276_10460</name>
</gene>